<accession>A0A1X1RH35</accession>
<dbReference type="PANTHER" id="PTHR43884">
    <property type="entry name" value="ACYL-COA DEHYDROGENASE"/>
    <property type="match status" value="1"/>
</dbReference>
<evidence type="ECO:0000256" key="4">
    <source>
        <dbReference type="ARBA" id="ARBA00022827"/>
    </source>
</evidence>
<feature type="domain" description="Acyl-CoA dehydrogenase/oxidase C-terminal" evidence="6">
    <location>
        <begin position="239"/>
        <end position="364"/>
    </location>
</feature>
<evidence type="ECO:0000313" key="8">
    <source>
        <dbReference type="EMBL" id="ORV06179.1"/>
    </source>
</evidence>
<keyword evidence="5" id="KW-0560">Oxidoreductase</keyword>
<organism evidence="8 9">
    <name type="scientific">Mycolicibacterium fallax</name>
    <name type="common">Mycobacterium fallax</name>
    <dbReference type="NCBI Taxonomy" id="1793"/>
    <lineage>
        <taxon>Bacteria</taxon>
        <taxon>Bacillati</taxon>
        <taxon>Actinomycetota</taxon>
        <taxon>Actinomycetes</taxon>
        <taxon>Mycobacteriales</taxon>
        <taxon>Mycobacteriaceae</taxon>
        <taxon>Mycolicibacterium</taxon>
    </lineage>
</organism>
<keyword evidence="4" id="KW-0274">FAD</keyword>
<dbReference type="EMBL" id="LQOJ01000022">
    <property type="protein sequence ID" value="ORV06179.1"/>
    <property type="molecule type" value="Genomic_DNA"/>
</dbReference>
<protein>
    <submittedName>
        <fullName evidence="8">Acyl-CoA dehydrogenase</fullName>
    </submittedName>
</protein>
<dbReference type="OrthoDB" id="8677713at2"/>
<evidence type="ECO:0000256" key="2">
    <source>
        <dbReference type="ARBA" id="ARBA00009347"/>
    </source>
</evidence>
<evidence type="ECO:0000256" key="3">
    <source>
        <dbReference type="ARBA" id="ARBA00022630"/>
    </source>
</evidence>
<dbReference type="InterPro" id="IPR037069">
    <property type="entry name" value="AcylCoA_DH/ox_N_sf"/>
</dbReference>
<keyword evidence="3" id="KW-0285">Flavoprotein</keyword>
<dbReference type="Gene3D" id="1.10.540.10">
    <property type="entry name" value="Acyl-CoA dehydrogenase/oxidase, N-terminal domain"/>
    <property type="match status" value="1"/>
</dbReference>
<evidence type="ECO:0000259" key="6">
    <source>
        <dbReference type="Pfam" id="PF00441"/>
    </source>
</evidence>
<dbReference type="STRING" id="1793.AWC04_05785"/>
<dbReference type="Pfam" id="PF02771">
    <property type="entry name" value="Acyl-CoA_dh_N"/>
    <property type="match status" value="1"/>
</dbReference>
<dbReference type="Proteomes" id="UP000193484">
    <property type="component" value="Unassembled WGS sequence"/>
</dbReference>
<proteinExistence type="inferred from homology"/>
<evidence type="ECO:0000256" key="5">
    <source>
        <dbReference type="ARBA" id="ARBA00023002"/>
    </source>
</evidence>
<evidence type="ECO:0000313" key="9">
    <source>
        <dbReference type="Proteomes" id="UP000193484"/>
    </source>
</evidence>
<dbReference type="InterPro" id="IPR046373">
    <property type="entry name" value="Acyl-CoA_Oxase/DH_mid-dom_sf"/>
</dbReference>
<dbReference type="InterPro" id="IPR009100">
    <property type="entry name" value="AcylCoA_DH/oxidase_NM_dom_sf"/>
</dbReference>
<dbReference type="Pfam" id="PF00441">
    <property type="entry name" value="Acyl-CoA_dh_1"/>
    <property type="match status" value="1"/>
</dbReference>
<comment type="caution">
    <text evidence="8">The sequence shown here is derived from an EMBL/GenBank/DDBJ whole genome shotgun (WGS) entry which is preliminary data.</text>
</comment>
<dbReference type="InterPro" id="IPR013786">
    <property type="entry name" value="AcylCoA_DH/ox_N"/>
</dbReference>
<dbReference type="AlphaFoldDB" id="A0A1X1RH35"/>
<name>A0A1X1RH35_MYCFA</name>
<comment type="similarity">
    <text evidence="2">Belongs to the acyl-CoA dehydrogenase family.</text>
</comment>
<evidence type="ECO:0000259" key="7">
    <source>
        <dbReference type="Pfam" id="PF02771"/>
    </source>
</evidence>
<dbReference type="InterPro" id="IPR036250">
    <property type="entry name" value="AcylCo_DH-like_C"/>
</dbReference>
<dbReference type="PANTHER" id="PTHR43884:SF20">
    <property type="entry name" value="ACYL-COA DEHYDROGENASE FADE28"/>
    <property type="match status" value="1"/>
</dbReference>
<dbReference type="RefSeq" id="WP_085094040.1">
    <property type="nucleotide sequence ID" value="NZ_AP022603.1"/>
</dbReference>
<gene>
    <name evidence="8" type="ORF">AWC04_05785</name>
</gene>
<dbReference type="GO" id="GO:0050660">
    <property type="term" value="F:flavin adenine dinucleotide binding"/>
    <property type="evidence" value="ECO:0007669"/>
    <property type="project" value="InterPro"/>
</dbReference>
<evidence type="ECO:0000256" key="1">
    <source>
        <dbReference type="ARBA" id="ARBA00001974"/>
    </source>
</evidence>
<sequence length="380" mass="40501">MTTDPELALFASTAAAFLEKEGSLTRVRELHAAGESFDPQSWRRAAELGWTSLLVPESLGGGSVSGDGVADLALIAEQIGHTVAPGPLHPVSVLLAALVEAPESHAETIEALIAGELIGSWAVYEPGRPAAPIQAATVATTATAIDGGYRIDGAKDRIEAGGQAQLLLVPAVCDGVVRQFLVRTDAPGVTVTEQDCIDLVKRYARAEFAGVKVDAAAVVGSAEQSAAIIERQRQVALLLQCAELVGILDTVLDFTYRWLGDRHSFGRPLASYQALKHRAADMKMWFEAARATTAGAVAAVSGRHPDAPRLVSVAKAYVAERAPVILQDCVQLHGGIGVTWEHDLHLFLRRTALYRAMFGSPEDHHRAVYAMSRRHQEASA</sequence>
<dbReference type="GO" id="GO:0003995">
    <property type="term" value="F:acyl-CoA dehydrogenase activity"/>
    <property type="evidence" value="ECO:0007669"/>
    <property type="project" value="TreeGrafter"/>
</dbReference>
<keyword evidence="9" id="KW-1185">Reference proteome</keyword>
<dbReference type="InterPro" id="IPR009075">
    <property type="entry name" value="AcylCo_DH/oxidase_C"/>
</dbReference>
<reference evidence="8 9" key="1">
    <citation type="submission" date="2016-01" db="EMBL/GenBank/DDBJ databases">
        <title>The new phylogeny of the genus Mycobacterium.</title>
        <authorList>
            <person name="Tarcisio F."/>
            <person name="Conor M."/>
            <person name="Antonella G."/>
            <person name="Elisabetta G."/>
            <person name="Giulia F.S."/>
            <person name="Sara T."/>
            <person name="Anna F."/>
            <person name="Clotilde B."/>
            <person name="Roberto B."/>
            <person name="Veronica D.S."/>
            <person name="Fabio R."/>
            <person name="Monica P."/>
            <person name="Olivier J."/>
            <person name="Enrico T."/>
            <person name="Nicola S."/>
        </authorList>
    </citation>
    <scope>NUCLEOTIDE SEQUENCE [LARGE SCALE GENOMIC DNA]</scope>
    <source>
        <strain evidence="8 9">DSM 44179</strain>
    </source>
</reference>
<feature type="domain" description="Acyl-CoA dehydrogenase/oxidase N-terminal" evidence="7">
    <location>
        <begin position="5"/>
        <end position="86"/>
    </location>
</feature>
<dbReference type="Gene3D" id="2.40.110.10">
    <property type="entry name" value="Butyryl-CoA Dehydrogenase, subunit A, domain 2"/>
    <property type="match status" value="1"/>
</dbReference>
<dbReference type="SUPFAM" id="SSF47203">
    <property type="entry name" value="Acyl-CoA dehydrogenase C-terminal domain-like"/>
    <property type="match status" value="1"/>
</dbReference>
<comment type="cofactor">
    <cofactor evidence="1">
        <name>FAD</name>
        <dbReference type="ChEBI" id="CHEBI:57692"/>
    </cofactor>
</comment>
<dbReference type="Gene3D" id="1.20.140.10">
    <property type="entry name" value="Butyryl-CoA Dehydrogenase, subunit A, domain 3"/>
    <property type="match status" value="1"/>
</dbReference>
<dbReference type="SUPFAM" id="SSF56645">
    <property type="entry name" value="Acyl-CoA dehydrogenase NM domain-like"/>
    <property type="match status" value="1"/>
</dbReference>